<dbReference type="RefSeq" id="XP_068137711.1">
    <property type="nucleotide sequence ID" value="XM_068281610.1"/>
</dbReference>
<accession>A0A1D8N3E8</accession>
<sequence>MAHLIVCERRWTACVGWCCDIGEKSAKVGENRGEMETKPINWEMTSVMPWCSCQFHVACRRHCSEASPESARLITCPRNRVNCAFQLRCTA</sequence>
<evidence type="ECO:0000313" key="2">
    <source>
        <dbReference type="Proteomes" id="UP000182444"/>
    </source>
</evidence>
<evidence type="ECO:0000313" key="1">
    <source>
        <dbReference type="EMBL" id="AOW00140.1"/>
    </source>
</evidence>
<dbReference type="VEuPathDB" id="FungiDB:YALI1_A01868g"/>
<name>A0A1D8N3E8_YARLL</name>
<dbReference type="Proteomes" id="UP000182444">
    <property type="component" value="Chromosome 1A"/>
</dbReference>
<dbReference type="GeneID" id="94582268"/>
<gene>
    <name evidence="1" type="ORF">YALI1_A01868g</name>
</gene>
<organism evidence="1 2">
    <name type="scientific">Yarrowia lipolytica</name>
    <name type="common">Candida lipolytica</name>
    <dbReference type="NCBI Taxonomy" id="4952"/>
    <lineage>
        <taxon>Eukaryota</taxon>
        <taxon>Fungi</taxon>
        <taxon>Dikarya</taxon>
        <taxon>Ascomycota</taxon>
        <taxon>Saccharomycotina</taxon>
        <taxon>Dipodascomycetes</taxon>
        <taxon>Dipodascales</taxon>
        <taxon>Dipodascales incertae sedis</taxon>
        <taxon>Yarrowia</taxon>
    </lineage>
</organism>
<reference evidence="1 2" key="1">
    <citation type="journal article" date="2016" name="PLoS ONE">
        <title>Sequence Assembly of Yarrowia lipolytica Strain W29/CLIB89 Shows Transposable Element Diversity.</title>
        <authorList>
            <person name="Magnan C."/>
            <person name="Yu J."/>
            <person name="Chang I."/>
            <person name="Jahn E."/>
            <person name="Kanomata Y."/>
            <person name="Wu J."/>
            <person name="Zeller M."/>
            <person name="Oakes M."/>
            <person name="Baldi P."/>
            <person name="Sandmeyer S."/>
        </authorList>
    </citation>
    <scope>NUCLEOTIDE SEQUENCE [LARGE SCALE GENOMIC DNA]</scope>
    <source>
        <strain evidence="2">CLIB89(W29)</strain>
    </source>
</reference>
<dbReference type="AlphaFoldDB" id="A0A1D8N3E8"/>
<dbReference type="EMBL" id="CP017553">
    <property type="protein sequence ID" value="AOW00140.1"/>
    <property type="molecule type" value="Genomic_DNA"/>
</dbReference>
<protein>
    <submittedName>
        <fullName evidence="1">Uncharacterized protein</fullName>
    </submittedName>
</protein>
<proteinExistence type="predicted"/>